<dbReference type="Proteomes" id="UP000319825">
    <property type="component" value="Unassembled WGS sequence"/>
</dbReference>
<dbReference type="OrthoDB" id="3390194at2"/>
<keyword evidence="3" id="KW-1185">Reference proteome</keyword>
<name>A0A562IFS6_MICOL</name>
<protein>
    <recommendedName>
        <fullName evidence="4">Secreted protein</fullName>
    </recommendedName>
</protein>
<evidence type="ECO:0000313" key="2">
    <source>
        <dbReference type="EMBL" id="TWH69593.1"/>
    </source>
</evidence>
<reference evidence="2 3" key="1">
    <citation type="submission" date="2019-07" db="EMBL/GenBank/DDBJ databases">
        <title>R&amp;d 2014.</title>
        <authorList>
            <person name="Klenk H.-P."/>
        </authorList>
    </citation>
    <scope>NUCLEOTIDE SEQUENCE [LARGE SCALE GENOMIC DNA]</scope>
    <source>
        <strain evidence="2 3">DSM 43868</strain>
    </source>
</reference>
<comment type="caution">
    <text evidence="2">The sequence shown here is derived from an EMBL/GenBank/DDBJ whole genome shotgun (WGS) entry which is preliminary data.</text>
</comment>
<feature type="chain" id="PRO_5021784098" description="Secreted protein" evidence="1">
    <location>
        <begin position="29"/>
        <end position="200"/>
    </location>
</feature>
<organism evidence="2 3">
    <name type="scientific">Micromonospora olivasterospora</name>
    <dbReference type="NCBI Taxonomy" id="1880"/>
    <lineage>
        <taxon>Bacteria</taxon>
        <taxon>Bacillati</taxon>
        <taxon>Actinomycetota</taxon>
        <taxon>Actinomycetes</taxon>
        <taxon>Micromonosporales</taxon>
        <taxon>Micromonosporaceae</taxon>
        <taxon>Micromonospora</taxon>
    </lineage>
</organism>
<proteinExistence type="predicted"/>
<accession>A0A562IFS6</accession>
<dbReference type="RefSeq" id="WP_145776103.1">
    <property type="nucleotide sequence ID" value="NZ_BAAATQ010000006.1"/>
</dbReference>
<dbReference type="AlphaFoldDB" id="A0A562IFS6"/>
<sequence length="200" mass="21569">MRTPLLLRLAAAVVLAGASLVVAAPAQAATPEPAVPADQGTQPKVTYTATTSPEAQKAGLKLIVNEDGRWQVQQAQKPGGAGTLAYPISYCTGNFTGPRMISTWTLDFGGEQTCDNYRDWPHRIIVTLESTCSDWWCVVFQEEGSIDSGWRSQRVASAYGGLGCDNLDRRKYRNTVDVYARGVYIGGAVGTYEPVLSCSM</sequence>
<keyword evidence="1" id="KW-0732">Signal</keyword>
<gene>
    <name evidence="2" type="ORF">JD77_04603</name>
</gene>
<dbReference type="EMBL" id="VLKE01000001">
    <property type="protein sequence ID" value="TWH69593.1"/>
    <property type="molecule type" value="Genomic_DNA"/>
</dbReference>
<evidence type="ECO:0000256" key="1">
    <source>
        <dbReference type="SAM" id="SignalP"/>
    </source>
</evidence>
<evidence type="ECO:0000313" key="3">
    <source>
        <dbReference type="Proteomes" id="UP000319825"/>
    </source>
</evidence>
<feature type="signal peptide" evidence="1">
    <location>
        <begin position="1"/>
        <end position="28"/>
    </location>
</feature>
<evidence type="ECO:0008006" key="4">
    <source>
        <dbReference type="Google" id="ProtNLM"/>
    </source>
</evidence>